<keyword evidence="8" id="KW-1185">Reference proteome</keyword>
<dbReference type="PANTHER" id="PTHR47151">
    <property type="entry name" value="LEU/ILE/VAL-BINDING ABC TRANSPORTER SUBUNIT"/>
    <property type="match status" value="1"/>
</dbReference>
<feature type="signal peptide" evidence="5">
    <location>
        <begin position="1"/>
        <end position="18"/>
    </location>
</feature>
<dbReference type="SUPFAM" id="SSF53822">
    <property type="entry name" value="Periplasmic binding protein-like I"/>
    <property type="match status" value="1"/>
</dbReference>
<dbReference type="Pfam" id="PF13458">
    <property type="entry name" value="Peripla_BP_6"/>
    <property type="match status" value="1"/>
</dbReference>
<proteinExistence type="inferred from homology"/>
<accession>A0A3M8L9K9</accession>
<dbReference type="GO" id="GO:0006865">
    <property type="term" value="P:amino acid transport"/>
    <property type="evidence" value="ECO:0007669"/>
    <property type="project" value="UniProtKB-KW"/>
</dbReference>
<evidence type="ECO:0000256" key="2">
    <source>
        <dbReference type="ARBA" id="ARBA00022448"/>
    </source>
</evidence>
<evidence type="ECO:0000256" key="1">
    <source>
        <dbReference type="ARBA" id="ARBA00010062"/>
    </source>
</evidence>
<evidence type="ECO:0000256" key="5">
    <source>
        <dbReference type="SAM" id="SignalP"/>
    </source>
</evidence>
<dbReference type="RefSeq" id="WP_123046051.1">
    <property type="nucleotide sequence ID" value="NZ_RDSR01000014.1"/>
</dbReference>
<evidence type="ECO:0000256" key="3">
    <source>
        <dbReference type="ARBA" id="ARBA00022729"/>
    </source>
</evidence>
<protein>
    <submittedName>
        <fullName evidence="7">Branched-chain amino acid ABC transporter substrate-binding protein</fullName>
    </submittedName>
</protein>
<keyword evidence="3 5" id="KW-0732">Signal</keyword>
<dbReference type="PROSITE" id="PS51257">
    <property type="entry name" value="PROKAR_LIPOPROTEIN"/>
    <property type="match status" value="1"/>
</dbReference>
<keyword evidence="4" id="KW-0029">Amino-acid transport</keyword>
<reference evidence="7 8" key="1">
    <citation type="submission" date="2018-11" db="EMBL/GenBank/DDBJ databases">
        <title>Cryobacterium sp. nov., isolated from rhizosphere soil of lettuce.</title>
        <authorList>
            <person name="Wang Y."/>
        </authorList>
    </citation>
    <scope>NUCLEOTIDE SEQUENCE [LARGE SCALE GENOMIC DNA]</scope>
    <source>
        <strain evidence="7 8">NEAU-85</strain>
    </source>
</reference>
<dbReference type="Proteomes" id="UP000279859">
    <property type="component" value="Unassembled WGS sequence"/>
</dbReference>
<dbReference type="OrthoDB" id="7337537at2"/>
<dbReference type="InterPro" id="IPR028081">
    <property type="entry name" value="Leu-bd"/>
</dbReference>
<feature type="chain" id="PRO_5038449678" evidence="5">
    <location>
        <begin position="19"/>
        <end position="394"/>
    </location>
</feature>
<keyword evidence="2" id="KW-0813">Transport</keyword>
<dbReference type="InterPro" id="IPR000709">
    <property type="entry name" value="Leu_Ile_Val-bd"/>
</dbReference>
<organism evidence="7 8">
    <name type="scientific">Cryobacterium tepidiphilum</name>
    <dbReference type="NCBI Taxonomy" id="2486026"/>
    <lineage>
        <taxon>Bacteria</taxon>
        <taxon>Bacillati</taxon>
        <taxon>Actinomycetota</taxon>
        <taxon>Actinomycetes</taxon>
        <taxon>Micrococcales</taxon>
        <taxon>Microbacteriaceae</taxon>
        <taxon>Cryobacterium</taxon>
    </lineage>
</organism>
<feature type="domain" description="Leucine-binding protein" evidence="6">
    <location>
        <begin position="47"/>
        <end position="384"/>
    </location>
</feature>
<dbReference type="Gene3D" id="3.40.50.2300">
    <property type="match status" value="2"/>
</dbReference>
<evidence type="ECO:0000259" key="6">
    <source>
        <dbReference type="Pfam" id="PF13458"/>
    </source>
</evidence>
<evidence type="ECO:0000256" key="4">
    <source>
        <dbReference type="ARBA" id="ARBA00022970"/>
    </source>
</evidence>
<dbReference type="EMBL" id="RDSR01000014">
    <property type="protein sequence ID" value="RNE62130.1"/>
    <property type="molecule type" value="Genomic_DNA"/>
</dbReference>
<name>A0A3M8L9K9_9MICO</name>
<dbReference type="CDD" id="cd06342">
    <property type="entry name" value="PBP1_ABC_LIVBP-like"/>
    <property type="match status" value="1"/>
</dbReference>
<gene>
    <name evidence="7" type="ORF">EEJ31_09455</name>
</gene>
<dbReference type="PRINTS" id="PR00337">
    <property type="entry name" value="LEUILEVALBP"/>
</dbReference>
<comment type="caution">
    <text evidence="7">The sequence shown here is derived from an EMBL/GenBank/DDBJ whole genome shotgun (WGS) entry which is preliminary data.</text>
</comment>
<evidence type="ECO:0000313" key="7">
    <source>
        <dbReference type="EMBL" id="RNE62130.1"/>
    </source>
</evidence>
<dbReference type="PANTHER" id="PTHR47151:SF2">
    <property type="entry name" value="AMINO ACID BINDING PROTEIN"/>
    <property type="match status" value="1"/>
</dbReference>
<dbReference type="AlphaFoldDB" id="A0A3M8L9K9"/>
<dbReference type="InterPro" id="IPR028082">
    <property type="entry name" value="Peripla_BP_I"/>
</dbReference>
<sequence>MNFARRSTLILGIATAVALGTAGCSGGLLGGGGSDDTGSTSGGESGPIKLGMVIPISGSSAPTGEYMKNGATMAVDEINKDGGVNGRQLELLVEDEACDAQQSVAAANKVVSNGAVVSVGGYCSGATLPEIPIFQKAGIPMIIPAANSQDLVNQNAKNVFLINGTGKQQSSAALKFMKKQGYKTVAIVDDNTSYSKDINTETKKQIEEDGSIDVVLSTSVTAGESDYSAVVRDIMQAKPDLVYWTGYYQEGGLIINQLTKAGFQGDIMVADGSVDASLVKIAGGADGVYATMTQTPDTIKGAEDWIANYKDKFGSAPGPYSTQSYDAVRLAAEAIKKAGSTDGDAIIKALEGIDGFQMFSGPLKFTPEHTLSSGGFVILQVKDGKFVLADDLAS</sequence>
<evidence type="ECO:0000313" key="8">
    <source>
        <dbReference type="Proteomes" id="UP000279859"/>
    </source>
</evidence>
<comment type="similarity">
    <text evidence="1">Belongs to the leucine-binding protein family.</text>
</comment>